<comment type="caution">
    <text evidence="1">The sequence shown here is derived from an EMBL/GenBank/DDBJ whole genome shotgun (WGS) entry which is preliminary data.</text>
</comment>
<proteinExistence type="predicted"/>
<organism evidence="1">
    <name type="scientific">Candidatus Aramenus sulfurataquae</name>
    <dbReference type="NCBI Taxonomy" id="1326980"/>
    <lineage>
        <taxon>Archaea</taxon>
        <taxon>Thermoproteota</taxon>
        <taxon>Thermoprotei</taxon>
        <taxon>Sulfolobales</taxon>
        <taxon>Sulfolobaceae</taxon>
        <taxon>Candidatus Aramenus</taxon>
    </lineage>
</organism>
<protein>
    <submittedName>
        <fullName evidence="1">Uncharacterized protein</fullName>
    </submittedName>
</protein>
<sequence length="125" mass="13305">MSFLFTLLATIKSKECLSLLIFAFSTSSSSVSTVSAEKPTKNVLPLATEETFGVDCNSTTMLSFLCVSTLDSNVFLNLKSAGAPAKITTLYPLSTAFFTSSAISSVVTISTLFLTYGFTLEDRGP</sequence>
<reference evidence="1" key="1">
    <citation type="submission" date="2015-03" db="EMBL/GenBank/DDBJ databases">
        <title>Metagenome Sequencing of an Archaeal-Dominated Microbial Community from a Hot Spring at the Los Azufres Geothermal Field, Mexico.</title>
        <authorList>
            <person name="Servin-Garciduenas L.E."/>
            <person name="Martinez-Romero E."/>
        </authorList>
    </citation>
    <scope>NUCLEOTIDE SEQUENCE [LARGE SCALE GENOMIC DNA]</scope>
    <source>
        <strain evidence="1">AZ1-454</strain>
    </source>
</reference>
<evidence type="ECO:0000313" key="1">
    <source>
        <dbReference type="EMBL" id="KJR79096.1"/>
    </source>
</evidence>
<dbReference type="AlphaFoldDB" id="A0A0F2LTF9"/>
<gene>
    <name evidence="1" type="ORF">TQ35_03795</name>
</gene>
<name>A0A0F2LTF9_9CREN</name>
<accession>A0A0F2LTF9</accession>
<dbReference type="EMBL" id="JZWS01000023">
    <property type="protein sequence ID" value="KJR79096.1"/>
    <property type="molecule type" value="Genomic_DNA"/>
</dbReference>